<feature type="compositionally biased region" description="Low complexity" evidence="1">
    <location>
        <begin position="128"/>
        <end position="137"/>
    </location>
</feature>
<feature type="domain" description="CSD" evidence="2">
    <location>
        <begin position="692"/>
        <end position="764"/>
    </location>
</feature>
<dbReference type="Pfam" id="PF00313">
    <property type="entry name" value="CSD"/>
    <property type="match status" value="1"/>
</dbReference>
<dbReference type="EMBL" id="GL833121">
    <property type="protein sequence ID" value="EGB12443.1"/>
    <property type="molecule type" value="Genomic_DNA"/>
</dbReference>
<dbReference type="InParanoid" id="F0XYY6"/>
<dbReference type="RefSeq" id="XP_009033470.1">
    <property type="nucleotide sequence ID" value="XM_009035222.1"/>
</dbReference>
<dbReference type="SMART" id="SM00357">
    <property type="entry name" value="CSP"/>
    <property type="match status" value="3"/>
</dbReference>
<reference evidence="3 4" key="1">
    <citation type="journal article" date="2011" name="Proc. Natl. Acad. Sci. U.S.A.">
        <title>Niche of harmful alga Aureococcus anophagefferens revealed through ecogenomics.</title>
        <authorList>
            <person name="Gobler C.J."/>
            <person name="Berry D.L."/>
            <person name="Dyhrman S.T."/>
            <person name="Wilhelm S.W."/>
            <person name="Salamov A."/>
            <person name="Lobanov A.V."/>
            <person name="Zhang Y."/>
            <person name="Collier J.L."/>
            <person name="Wurch L.L."/>
            <person name="Kustka A.B."/>
            <person name="Dill B.D."/>
            <person name="Shah M."/>
            <person name="VerBerkmoes N.C."/>
            <person name="Kuo A."/>
            <person name="Terry A."/>
            <person name="Pangilinan J."/>
            <person name="Lindquist E.A."/>
            <person name="Lucas S."/>
            <person name="Paulsen I.T."/>
            <person name="Hattenrath-Lehmann T.K."/>
            <person name="Talmage S.C."/>
            <person name="Walker E.A."/>
            <person name="Koch F."/>
            <person name="Burson A.M."/>
            <person name="Marcoval M.A."/>
            <person name="Tang Y.Z."/>
            <person name="Lecleir G.R."/>
            <person name="Coyne K.J."/>
            <person name="Berg G.M."/>
            <person name="Bertrand E.M."/>
            <person name="Saito M.A."/>
            <person name="Gladyshev V.N."/>
            <person name="Grigoriev I.V."/>
        </authorList>
    </citation>
    <scope>NUCLEOTIDE SEQUENCE [LARGE SCALE GENOMIC DNA]</scope>
    <source>
        <strain evidence="4">CCMP 1984</strain>
    </source>
</reference>
<dbReference type="InterPro" id="IPR012340">
    <property type="entry name" value="NA-bd_OB-fold"/>
</dbReference>
<dbReference type="InterPro" id="IPR011129">
    <property type="entry name" value="CSD"/>
</dbReference>
<dbReference type="PROSITE" id="PS51857">
    <property type="entry name" value="CSD_2"/>
    <property type="match status" value="3"/>
</dbReference>
<dbReference type="Proteomes" id="UP000002729">
    <property type="component" value="Unassembled WGS sequence"/>
</dbReference>
<evidence type="ECO:0000313" key="3">
    <source>
        <dbReference type="EMBL" id="EGB12443.1"/>
    </source>
</evidence>
<dbReference type="PANTHER" id="PTHR46565:SF20">
    <property type="entry name" value="COLD SHOCK DOMAIN-CONTAINING PROTEIN 4"/>
    <property type="match status" value="1"/>
</dbReference>
<dbReference type="SUPFAM" id="SSF50249">
    <property type="entry name" value="Nucleic acid-binding proteins"/>
    <property type="match status" value="3"/>
</dbReference>
<organism evidence="4">
    <name type="scientific">Aureococcus anophagefferens</name>
    <name type="common">Harmful bloom alga</name>
    <dbReference type="NCBI Taxonomy" id="44056"/>
    <lineage>
        <taxon>Eukaryota</taxon>
        <taxon>Sar</taxon>
        <taxon>Stramenopiles</taxon>
        <taxon>Ochrophyta</taxon>
        <taxon>Pelagophyceae</taxon>
        <taxon>Pelagomonadales</taxon>
        <taxon>Pelagomonadaceae</taxon>
        <taxon>Aureococcus</taxon>
    </lineage>
</organism>
<feature type="compositionally biased region" description="Acidic residues" evidence="1">
    <location>
        <begin position="152"/>
        <end position="182"/>
    </location>
</feature>
<dbReference type="GeneID" id="20223302"/>
<protein>
    <recommendedName>
        <fullName evidence="2">CSD domain-containing protein</fullName>
    </recommendedName>
</protein>
<feature type="domain" description="CSD" evidence="2">
    <location>
        <begin position="448"/>
        <end position="526"/>
    </location>
</feature>
<feature type="region of interest" description="Disordered" evidence="1">
    <location>
        <begin position="269"/>
        <end position="292"/>
    </location>
</feature>
<dbReference type="OMA" id="DESARHY"/>
<feature type="region of interest" description="Disordered" evidence="1">
    <location>
        <begin position="766"/>
        <end position="789"/>
    </location>
</feature>
<dbReference type="OrthoDB" id="422005at2759"/>
<evidence type="ECO:0000313" key="4">
    <source>
        <dbReference type="Proteomes" id="UP000002729"/>
    </source>
</evidence>
<feature type="domain" description="CSD" evidence="2">
    <location>
        <begin position="593"/>
        <end position="660"/>
    </location>
</feature>
<name>F0XYY6_AURAN</name>
<feature type="compositionally biased region" description="Pro residues" evidence="1">
    <location>
        <begin position="138"/>
        <end position="147"/>
    </location>
</feature>
<accession>F0XYY6</accession>
<feature type="region of interest" description="Disordered" evidence="1">
    <location>
        <begin position="533"/>
        <end position="567"/>
    </location>
</feature>
<dbReference type="AlphaFoldDB" id="F0XYY6"/>
<evidence type="ECO:0000256" key="1">
    <source>
        <dbReference type="SAM" id="MobiDB-lite"/>
    </source>
</evidence>
<dbReference type="PANTHER" id="PTHR46565">
    <property type="entry name" value="COLD SHOCK DOMAIN PROTEIN 2"/>
    <property type="match status" value="1"/>
</dbReference>
<feature type="compositionally biased region" description="Pro residues" evidence="1">
    <location>
        <begin position="533"/>
        <end position="543"/>
    </location>
</feature>
<proteinExistence type="predicted"/>
<dbReference type="InterPro" id="IPR002059">
    <property type="entry name" value="CSP_DNA-bd"/>
</dbReference>
<feature type="region of interest" description="Disordered" evidence="1">
    <location>
        <begin position="108"/>
        <end position="224"/>
    </location>
</feature>
<feature type="region of interest" description="Disordered" evidence="1">
    <location>
        <begin position="1"/>
        <end position="83"/>
    </location>
</feature>
<dbReference type="KEGG" id="aaf:AURANDRAFT_61070"/>
<dbReference type="Gene3D" id="2.40.50.140">
    <property type="entry name" value="Nucleic acid-binding proteins"/>
    <property type="match status" value="3"/>
</dbReference>
<gene>
    <name evidence="3" type="ORF">AURANDRAFT_61070</name>
</gene>
<sequence>MADAPRPPRARTPLGDASNRGAGGLRDWGAAAAKKKAPRAQSTHPIVSRLPPSPAERAAQEPSPARRRAPSMPPRAAPNVEVRKLTAYAAYTRMHMLKNKMRNEEAMEQLLRHMSAAEDVELPEVDRAPAAPEAPASPEAPRPPRSPATPEAEAEDDEEAEAEDDEEAEAEADDDDDDDVVEAPEPASPPFSPEAASRDDLDMSDLELEQSPRRQPARAFGGAAPVARPVQTAVRLSAYEATLARPEIMDKFLRLQSDLFAKRAARPDLCAGGDVEDPRPSPGRRGRAGRDLADGDAVGAVRRGLERFAPYLFSRAAGAAGRAARAPPRGDVYGSAVDADSSAPEAAVWCPHEANDVDQPSPPKPPRCDYDDACVAEWADAYAPKPLRRRHWLSSTHGCSYFRRSRPMIQAEPSAYGSFDSATQGGVILDGGGPLPRNSKALVVDAARISGRVLWFDARKNYGAIQPDRPLPGCDGGDGGAPYVFVHGNDVEAGGGPGAALRTNDAVEFCRGTCPRGRAKAAHVTVVATAPPYYGPPRAPPAPGDARARAHRRTPRSPPPRWPQPYYGSPYAPPAYGRYGSPRPPGAAAPPARLLGRVKWFDVERKQYGFLAPADHGPDLFVHAGDVVGCARRLAPGDAVEFAYGIQAQSGRPKALDVVRLVPAADGPEDGDGRGALGAFAAGDEPLFDGRRLAGVVVRFDAQHRWGFIRPDDPACQPEAGGENFFLHGLDVLDGGGPVVAGQAVEFAVVRSAARRCKAVHCVRLEPPPPGYGDESDASGSDGATPLPY</sequence>
<dbReference type="GO" id="GO:0003676">
    <property type="term" value="F:nucleic acid binding"/>
    <property type="evidence" value="ECO:0007669"/>
    <property type="project" value="InterPro"/>
</dbReference>
<dbReference type="CDD" id="cd04458">
    <property type="entry name" value="CSP_CDS"/>
    <property type="match status" value="1"/>
</dbReference>
<keyword evidence="4" id="KW-1185">Reference proteome</keyword>
<evidence type="ECO:0000259" key="2">
    <source>
        <dbReference type="PROSITE" id="PS51857"/>
    </source>
</evidence>